<organism evidence="2 3">
    <name type="scientific">Olea europaea subsp. europaea</name>
    <dbReference type="NCBI Taxonomy" id="158383"/>
    <lineage>
        <taxon>Eukaryota</taxon>
        <taxon>Viridiplantae</taxon>
        <taxon>Streptophyta</taxon>
        <taxon>Embryophyta</taxon>
        <taxon>Tracheophyta</taxon>
        <taxon>Spermatophyta</taxon>
        <taxon>Magnoliopsida</taxon>
        <taxon>eudicotyledons</taxon>
        <taxon>Gunneridae</taxon>
        <taxon>Pentapetalae</taxon>
        <taxon>asterids</taxon>
        <taxon>lamiids</taxon>
        <taxon>Lamiales</taxon>
        <taxon>Oleaceae</taxon>
        <taxon>Oleeae</taxon>
        <taxon>Olea</taxon>
    </lineage>
</organism>
<protein>
    <submittedName>
        <fullName evidence="2">Uncharacterized protein</fullName>
    </submittedName>
</protein>
<reference evidence="2 3" key="1">
    <citation type="submission" date="2019-12" db="EMBL/GenBank/DDBJ databases">
        <authorList>
            <person name="Alioto T."/>
            <person name="Alioto T."/>
            <person name="Gomez Garrido J."/>
        </authorList>
    </citation>
    <scope>NUCLEOTIDE SEQUENCE [LARGE SCALE GENOMIC DNA]</scope>
</reference>
<dbReference type="Proteomes" id="UP000594638">
    <property type="component" value="Unassembled WGS sequence"/>
</dbReference>
<evidence type="ECO:0000256" key="1">
    <source>
        <dbReference type="SAM" id="MobiDB-lite"/>
    </source>
</evidence>
<sequence>MTSAFDGGTGSTAYIREHDRKGRLEKEARFDDVTDVPVDEKKVEEPQEFRGKNEGRKGAEVGSGNNIEE</sequence>
<accession>A0A8S0T1P1</accession>
<evidence type="ECO:0000313" key="2">
    <source>
        <dbReference type="EMBL" id="CAA2998284.1"/>
    </source>
</evidence>
<proteinExistence type="predicted"/>
<dbReference type="Gramene" id="OE9A108189T1">
    <property type="protein sequence ID" value="OE9A108189C1"/>
    <property type="gene ID" value="OE9A108189"/>
</dbReference>
<keyword evidence="3" id="KW-1185">Reference proteome</keyword>
<feature type="compositionally biased region" description="Basic and acidic residues" evidence="1">
    <location>
        <begin position="15"/>
        <end position="59"/>
    </location>
</feature>
<evidence type="ECO:0000313" key="3">
    <source>
        <dbReference type="Proteomes" id="UP000594638"/>
    </source>
</evidence>
<gene>
    <name evidence="2" type="ORF">OLEA9_A108189</name>
</gene>
<dbReference type="EMBL" id="CACTIH010005587">
    <property type="protein sequence ID" value="CAA2998284.1"/>
    <property type="molecule type" value="Genomic_DNA"/>
</dbReference>
<feature type="region of interest" description="Disordered" evidence="1">
    <location>
        <begin position="1"/>
        <end position="69"/>
    </location>
</feature>
<dbReference type="AlphaFoldDB" id="A0A8S0T1P1"/>
<comment type="caution">
    <text evidence="2">The sequence shown here is derived from an EMBL/GenBank/DDBJ whole genome shotgun (WGS) entry which is preliminary data.</text>
</comment>
<name>A0A8S0T1P1_OLEEU</name>